<evidence type="ECO:0000313" key="3">
    <source>
        <dbReference type="Proteomes" id="UP000245783"/>
    </source>
</evidence>
<evidence type="ECO:0000313" key="2">
    <source>
        <dbReference type="EMBL" id="PWN43191.1"/>
    </source>
</evidence>
<dbReference type="Pfam" id="PF09804">
    <property type="entry name" value="DENND11"/>
    <property type="match status" value="1"/>
</dbReference>
<dbReference type="OrthoDB" id="2152680at2759"/>
<feature type="region of interest" description="Disordered" evidence="1">
    <location>
        <begin position="156"/>
        <end position="182"/>
    </location>
</feature>
<feature type="compositionally biased region" description="Polar residues" evidence="1">
    <location>
        <begin position="156"/>
        <end position="165"/>
    </location>
</feature>
<proteinExistence type="predicted"/>
<dbReference type="InterPro" id="IPR053056">
    <property type="entry name" value="Lipid_Metab_Assoc_Protein"/>
</dbReference>
<dbReference type="GO" id="GO:0005811">
    <property type="term" value="C:lipid droplet"/>
    <property type="evidence" value="ECO:0007669"/>
    <property type="project" value="TreeGrafter"/>
</dbReference>
<dbReference type="InterPro" id="IPR018626">
    <property type="entry name" value="LCHN/Anr2"/>
</dbReference>
<reference evidence="2 3" key="1">
    <citation type="journal article" date="2018" name="Mol. Biol. Evol.">
        <title>Broad Genomic Sampling Reveals a Smut Pathogenic Ancestry of the Fungal Clade Ustilaginomycotina.</title>
        <authorList>
            <person name="Kijpornyongpan T."/>
            <person name="Mondo S.J."/>
            <person name="Barry K."/>
            <person name="Sandor L."/>
            <person name="Lee J."/>
            <person name="Lipzen A."/>
            <person name="Pangilinan J."/>
            <person name="LaButti K."/>
            <person name="Hainaut M."/>
            <person name="Henrissat B."/>
            <person name="Grigoriev I.V."/>
            <person name="Spatafora J.W."/>
            <person name="Aime M.C."/>
        </authorList>
    </citation>
    <scope>NUCLEOTIDE SEQUENCE [LARGE SCALE GENOMIC DNA]</scope>
    <source>
        <strain evidence="2 3">MCA 4658</strain>
    </source>
</reference>
<dbReference type="Proteomes" id="UP000245783">
    <property type="component" value="Unassembled WGS sequence"/>
</dbReference>
<dbReference type="AlphaFoldDB" id="A0A316W3K7"/>
<accession>A0A316W3K7</accession>
<dbReference type="GeneID" id="37035590"/>
<gene>
    <name evidence="2" type="ORF">IE81DRAFT_322701</name>
</gene>
<dbReference type="PANTHER" id="PTHR28153:SF1">
    <property type="entry name" value="DUF4484 DOMAIN-CONTAINING PROTEIN"/>
    <property type="match status" value="1"/>
</dbReference>
<dbReference type="InParanoid" id="A0A316W3K7"/>
<keyword evidence="3" id="KW-1185">Reference proteome</keyword>
<feature type="region of interest" description="Disordered" evidence="1">
    <location>
        <begin position="351"/>
        <end position="379"/>
    </location>
</feature>
<dbReference type="STRING" id="1522189.A0A316W3K7"/>
<sequence length="641" mass="68782">MTDLDLAPSTSSSSALQVSAPRNVRQVFLAEFHERKGPTIVFAHPLPAPNLEWRSLPSGSHALEHPDVISFLTENEDERSVVAAVVRSRSTAGEEGAEARGNRVITVGAVLACADSTPASHHFASTLHTAALTELAERLSYTPNDTAALREWQTNLAQSEPGTSADSEDRKAAGDAQRLRSPNDSLLSLPSLSSALGPLLPILLKRCLTPHHRLLIFSPAGVPSSRALTLHSALAELAHAAGAFPLARGLLALPDLGKLMTEQSREGGWIAVTPDALFLEKPQLFDTILDLRPLATGSEASSNLPTLQLTAKLPPAAGRTVPNFRLRKAVWGAAEFAIWRNMEDASILRARKKRRRPSEDRRGEAGLRGQLAQTSNRQVAAPADASRASLIVALIRYCLAGWLWFPLLGAGSAYGTPAYGWVPTNVRSDGGAIGSVMLLEDDDAQHSDSSGSDTTGSAEHAAPAATRAHKSLSTSTQADSSASSGLRARNAGRDRSGSSRSSSSRAFQEDEDPLIAAAGGSLASRRRRSVVNVGDIFSAQSESRSGTLQDGHPAQARLADALFQEWSSWAQSVRQDVLAKVREMRDVRPAPPLHEIGQGAMREMDLSARSDWDVDLVVKLAEREGLKLQIRRPWGWSFGFF</sequence>
<feature type="region of interest" description="Disordered" evidence="1">
    <location>
        <begin position="443"/>
        <end position="512"/>
    </location>
</feature>
<dbReference type="EMBL" id="KZ819372">
    <property type="protein sequence ID" value="PWN43191.1"/>
    <property type="molecule type" value="Genomic_DNA"/>
</dbReference>
<dbReference type="PANTHER" id="PTHR28153">
    <property type="entry name" value="PROTEIN, PUTATIVE-RELATED"/>
    <property type="match status" value="1"/>
</dbReference>
<protein>
    <submittedName>
        <fullName evidence="2">Uncharacterized protein</fullName>
    </submittedName>
</protein>
<evidence type="ECO:0000256" key="1">
    <source>
        <dbReference type="SAM" id="MobiDB-lite"/>
    </source>
</evidence>
<organism evidence="2 3">
    <name type="scientific">Ceraceosorus guamensis</name>
    <dbReference type="NCBI Taxonomy" id="1522189"/>
    <lineage>
        <taxon>Eukaryota</taxon>
        <taxon>Fungi</taxon>
        <taxon>Dikarya</taxon>
        <taxon>Basidiomycota</taxon>
        <taxon>Ustilaginomycotina</taxon>
        <taxon>Exobasidiomycetes</taxon>
        <taxon>Ceraceosorales</taxon>
        <taxon>Ceraceosoraceae</taxon>
        <taxon>Ceraceosorus</taxon>
    </lineage>
</organism>
<dbReference type="RefSeq" id="XP_025370351.1">
    <property type="nucleotide sequence ID" value="XM_025513720.1"/>
</dbReference>
<feature type="compositionally biased region" description="Low complexity" evidence="1">
    <location>
        <begin position="447"/>
        <end position="489"/>
    </location>
</feature>
<name>A0A316W3K7_9BASI</name>